<dbReference type="Gene3D" id="2.60.40.10">
    <property type="entry name" value="Immunoglobulins"/>
    <property type="match status" value="1"/>
</dbReference>
<dbReference type="SUPFAM" id="SSF81296">
    <property type="entry name" value="E set domains"/>
    <property type="match status" value="1"/>
</dbReference>
<dbReference type="Proteomes" id="UP000245533">
    <property type="component" value="Unassembled WGS sequence"/>
</dbReference>
<dbReference type="SMART" id="SM00642">
    <property type="entry name" value="Aamy"/>
    <property type="match status" value="1"/>
</dbReference>
<name>A0A316TVH4_9BACT</name>
<dbReference type="InterPro" id="IPR013783">
    <property type="entry name" value="Ig-like_fold"/>
</dbReference>
<keyword evidence="4" id="KW-1185">Reference proteome</keyword>
<dbReference type="PANTHER" id="PTHR43002">
    <property type="entry name" value="GLYCOGEN DEBRANCHING ENZYME"/>
    <property type="match status" value="1"/>
</dbReference>
<feature type="domain" description="Glycosyl hydrolase family 13 catalytic" evidence="2">
    <location>
        <begin position="125"/>
        <end position="567"/>
    </location>
</feature>
<dbReference type="InterPro" id="IPR006047">
    <property type="entry name" value="GH13_cat_dom"/>
</dbReference>
<comment type="similarity">
    <text evidence="1">Belongs to the glycosyl hydrolase 13 family.</text>
</comment>
<evidence type="ECO:0000259" key="2">
    <source>
        <dbReference type="SMART" id="SM00642"/>
    </source>
</evidence>
<dbReference type="InterPro" id="IPR013780">
    <property type="entry name" value="Glyco_hydro_b"/>
</dbReference>
<gene>
    <name evidence="3" type="ORF">DDZ15_07575</name>
</gene>
<dbReference type="EMBL" id="QGGB01000005">
    <property type="protein sequence ID" value="PWN07115.1"/>
    <property type="molecule type" value="Genomic_DNA"/>
</dbReference>
<protein>
    <submittedName>
        <fullName evidence="3">Pullulanase</fullName>
    </submittedName>
</protein>
<dbReference type="Gene3D" id="2.60.40.1180">
    <property type="entry name" value="Golgi alpha-mannosidase II"/>
    <property type="match status" value="1"/>
</dbReference>
<evidence type="ECO:0000313" key="4">
    <source>
        <dbReference type="Proteomes" id="UP000245533"/>
    </source>
</evidence>
<accession>A0A316TVH4</accession>
<dbReference type="GO" id="GO:0005975">
    <property type="term" value="P:carbohydrate metabolic process"/>
    <property type="evidence" value="ECO:0007669"/>
    <property type="project" value="InterPro"/>
</dbReference>
<dbReference type="InterPro" id="IPR017853">
    <property type="entry name" value="GH"/>
</dbReference>
<proteinExistence type="inferred from homology"/>
<organism evidence="3 4">
    <name type="scientific">Rhodohalobacter mucosus</name>
    <dbReference type="NCBI Taxonomy" id="2079485"/>
    <lineage>
        <taxon>Bacteria</taxon>
        <taxon>Pseudomonadati</taxon>
        <taxon>Balneolota</taxon>
        <taxon>Balneolia</taxon>
        <taxon>Balneolales</taxon>
        <taxon>Balneolaceae</taxon>
        <taxon>Rhodohalobacter</taxon>
    </lineage>
</organism>
<comment type="caution">
    <text evidence="3">The sequence shown here is derived from an EMBL/GenBank/DDBJ whole genome shotgun (WGS) entry which is preliminary data.</text>
</comment>
<dbReference type="Gene3D" id="3.20.20.80">
    <property type="entry name" value="Glycosidases"/>
    <property type="match status" value="1"/>
</dbReference>
<sequence length="665" mass="76429">MTSMKTAIKRENPGVTLRENETHFSIYCPGAESMVCILYDSHDSIEGDRHFMDKSDAGYWSLTLKDRLNGKWYAYQADFEELEKAPDTPYVNYPFADPYSRHVCVRNTYRQEARSLIFEDDYDWEGDTHCFPDDLRDLIIYETHLKDLTAHPSSSAKGSGSYQKFIDTGQRGGIPHLRELGVNCVEFLPLQKFPPIEPPYGKRTDEGFHNTWNVYSANYWGYMTSFFFAPESSYASDCSRTFSGKTAAAVSEFKDVVKSLHQNRISVIMDVVYNHTSLFDVNPLSHLAPDEYLRFNEQGELMNRSGTGNEFRSENPVARQMIIDSLLYWIEEYHIDGFRFDLAALLDKKTWEVIRNEVHKKYPKAVLIAEPWGGYYSPHHFSDYDWSSWNDRIRNSIKGSDPLHDKGFIFSDWQRETRRERLENIFKGTLNHGEGGLYNTSEHSVNYLESHDGYTLGDFIRIGINPELQDQVIEDRSEHIELSDEEMNIAKLAAVSLFTAQGITMIHAGQEFARSKIIAKTPCKDPNVGKIDHNSYEKDNETNWINFDDIALNKPLYDYYRSLIRIRKQAPALRKCDPSEVCFDHYANPLIISFYISGANSGDLYDYYVILNGTKSETAHVHLPAGTWEVLVNNELASTQMVDLVSGQAESKPQSGLVLRKLRHS</sequence>
<dbReference type="SUPFAM" id="SSF51445">
    <property type="entry name" value="(Trans)glycosidases"/>
    <property type="match status" value="1"/>
</dbReference>
<evidence type="ECO:0000256" key="1">
    <source>
        <dbReference type="ARBA" id="ARBA00008061"/>
    </source>
</evidence>
<evidence type="ECO:0000313" key="3">
    <source>
        <dbReference type="EMBL" id="PWN07115.1"/>
    </source>
</evidence>
<dbReference type="AlphaFoldDB" id="A0A316TVH4"/>
<dbReference type="InterPro" id="IPR014756">
    <property type="entry name" value="Ig_E-set"/>
</dbReference>
<reference evidence="3 4" key="1">
    <citation type="submission" date="2018-05" db="EMBL/GenBank/DDBJ databases">
        <title>Rhodohalobacter halophilus gen. nov., sp. nov., a moderately halophilic member of the family Balneolaceae.</title>
        <authorList>
            <person name="Liu Z.-W."/>
        </authorList>
    </citation>
    <scope>NUCLEOTIDE SEQUENCE [LARGE SCALE GENOMIC DNA]</scope>
    <source>
        <strain evidence="3 4">8A47</strain>
    </source>
</reference>